<evidence type="ECO:0000313" key="1">
    <source>
        <dbReference type="EMBL" id="GAA4450008.1"/>
    </source>
</evidence>
<evidence type="ECO:0000313" key="2">
    <source>
        <dbReference type="Proteomes" id="UP001501175"/>
    </source>
</evidence>
<sequence length="421" mass="45005">MQANTHFNSNQAVRQAIQPALSLTKKLFFFVAAGTLALTSCKKEEGVDPNPTTPVVQPLTLEEGIKVKTELVDRVADPELPDYIVTKHIAVNAELTIRPGVVIAFERDIRMDVNTDGLIIAQGTAGKKIRFIGVQKTKGYWVGIAHYSRSNANVFEHVEVLHAGSRPIFSTTKSALFISGSQAQIALKNTLFSQNDGYGLYVYGGGILREFARNAFTTNTEAGIMVDPENVAKLDAASTFTGGNGHNVVDVTAGGIKNSPNDVVWAGFADKTPYRISGDFAVNAAWKLSPGVTLEMNRDAVIRINSDGYISAKGTPTEKITFTGANRTAGFWKGIICYSADSKNVIENAEISNAGSNVIVSGKKANVAVYGNRATMTIKNTQISNSGGYGVFVSYGASVNTDVTTANSFAANAQTNVMIEK</sequence>
<dbReference type="Proteomes" id="UP001501175">
    <property type="component" value="Unassembled WGS sequence"/>
</dbReference>
<accession>A0ABP8MJ35</accession>
<comment type="caution">
    <text evidence="1">The sequence shown here is derived from an EMBL/GenBank/DDBJ whole genome shotgun (WGS) entry which is preliminary data.</text>
</comment>
<organism evidence="1 2">
    <name type="scientific">Nibrella saemangeumensis</name>
    <dbReference type="NCBI Taxonomy" id="1084526"/>
    <lineage>
        <taxon>Bacteria</taxon>
        <taxon>Pseudomonadati</taxon>
        <taxon>Bacteroidota</taxon>
        <taxon>Cytophagia</taxon>
        <taxon>Cytophagales</taxon>
        <taxon>Spirosomataceae</taxon>
        <taxon>Nibrella</taxon>
    </lineage>
</organism>
<gene>
    <name evidence="1" type="ORF">GCM10023189_09970</name>
</gene>
<name>A0ABP8MJ35_9BACT</name>
<evidence type="ECO:0008006" key="3">
    <source>
        <dbReference type="Google" id="ProtNLM"/>
    </source>
</evidence>
<dbReference type="RefSeq" id="WP_345241203.1">
    <property type="nucleotide sequence ID" value="NZ_BAABHD010000010.1"/>
</dbReference>
<proteinExistence type="predicted"/>
<keyword evidence="2" id="KW-1185">Reference proteome</keyword>
<reference evidence="2" key="1">
    <citation type="journal article" date="2019" name="Int. J. Syst. Evol. Microbiol.">
        <title>The Global Catalogue of Microorganisms (GCM) 10K type strain sequencing project: providing services to taxonomists for standard genome sequencing and annotation.</title>
        <authorList>
            <consortium name="The Broad Institute Genomics Platform"/>
            <consortium name="The Broad Institute Genome Sequencing Center for Infectious Disease"/>
            <person name="Wu L."/>
            <person name="Ma J."/>
        </authorList>
    </citation>
    <scope>NUCLEOTIDE SEQUENCE [LARGE SCALE GENOMIC DNA]</scope>
    <source>
        <strain evidence="2">JCM 17927</strain>
    </source>
</reference>
<dbReference type="EMBL" id="BAABHD010000010">
    <property type="protein sequence ID" value="GAA4450008.1"/>
    <property type="molecule type" value="Genomic_DNA"/>
</dbReference>
<protein>
    <recommendedName>
        <fullName evidence="3">Right handed beta helix region</fullName>
    </recommendedName>
</protein>